<dbReference type="EMBL" id="JATAAI010000006">
    <property type="protein sequence ID" value="KAK1745232.1"/>
    <property type="molecule type" value="Genomic_DNA"/>
</dbReference>
<gene>
    <name evidence="2" type="ORF">QTG54_004523</name>
</gene>
<dbReference type="AlphaFoldDB" id="A0AAD8YFH0"/>
<evidence type="ECO:0008006" key="4">
    <source>
        <dbReference type="Google" id="ProtNLM"/>
    </source>
</evidence>
<feature type="compositionally biased region" description="Low complexity" evidence="1">
    <location>
        <begin position="83"/>
        <end position="99"/>
    </location>
</feature>
<organism evidence="2 3">
    <name type="scientific">Skeletonema marinoi</name>
    <dbReference type="NCBI Taxonomy" id="267567"/>
    <lineage>
        <taxon>Eukaryota</taxon>
        <taxon>Sar</taxon>
        <taxon>Stramenopiles</taxon>
        <taxon>Ochrophyta</taxon>
        <taxon>Bacillariophyta</taxon>
        <taxon>Coscinodiscophyceae</taxon>
        <taxon>Thalassiosirophycidae</taxon>
        <taxon>Thalassiosirales</taxon>
        <taxon>Skeletonemataceae</taxon>
        <taxon>Skeletonema</taxon>
        <taxon>Skeletonema marinoi-dohrnii complex</taxon>
    </lineage>
</organism>
<feature type="compositionally biased region" description="Basic and acidic residues" evidence="1">
    <location>
        <begin position="236"/>
        <end position="284"/>
    </location>
</feature>
<feature type="region of interest" description="Disordered" evidence="1">
    <location>
        <begin position="83"/>
        <end position="144"/>
    </location>
</feature>
<keyword evidence="3" id="KW-1185">Reference proteome</keyword>
<evidence type="ECO:0000313" key="2">
    <source>
        <dbReference type="EMBL" id="KAK1745232.1"/>
    </source>
</evidence>
<dbReference type="Proteomes" id="UP001224775">
    <property type="component" value="Unassembled WGS sequence"/>
</dbReference>
<feature type="compositionally biased region" description="Basic residues" evidence="1">
    <location>
        <begin position="310"/>
        <end position="321"/>
    </location>
</feature>
<feature type="compositionally biased region" description="Basic and acidic residues" evidence="1">
    <location>
        <begin position="133"/>
        <end position="144"/>
    </location>
</feature>
<protein>
    <recommendedName>
        <fullName evidence="4">BRCT domain-containing protein</fullName>
    </recommendedName>
</protein>
<evidence type="ECO:0000256" key="1">
    <source>
        <dbReference type="SAM" id="MobiDB-lite"/>
    </source>
</evidence>
<feature type="compositionally biased region" description="Basic and acidic residues" evidence="1">
    <location>
        <begin position="299"/>
        <end position="309"/>
    </location>
</feature>
<reference evidence="2" key="1">
    <citation type="submission" date="2023-06" db="EMBL/GenBank/DDBJ databases">
        <title>Survivors Of The Sea: Transcriptome response of Skeletonema marinoi to long-term dormancy.</title>
        <authorList>
            <person name="Pinder M.I.M."/>
            <person name="Kourtchenko O."/>
            <person name="Robertson E.K."/>
            <person name="Larsson T."/>
            <person name="Maumus F."/>
            <person name="Osuna-Cruz C.M."/>
            <person name="Vancaester E."/>
            <person name="Stenow R."/>
            <person name="Vandepoele K."/>
            <person name="Ploug H."/>
            <person name="Bruchert V."/>
            <person name="Godhe A."/>
            <person name="Topel M."/>
        </authorList>
    </citation>
    <scope>NUCLEOTIDE SEQUENCE</scope>
    <source>
        <strain evidence="2">R05AC</strain>
    </source>
</reference>
<evidence type="ECO:0000313" key="3">
    <source>
        <dbReference type="Proteomes" id="UP001224775"/>
    </source>
</evidence>
<comment type="caution">
    <text evidence="2">The sequence shown here is derived from an EMBL/GenBank/DDBJ whole genome shotgun (WGS) entry which is preliminary data.</text>
</comment>
<accession>A0AAD8YFH0</accession>
<name>A0AAD8YFH0_9STRA</name>
<proteinExistence type="predicted"/>
<feature type="compositionally biased region" description="Basic and acidic residues" evidence="1">
    <location>
        <begin position="186"/>
        <end position="201"/>
    </location>
</feature>
<sequence length="686" mass="76913">MQQNDEGCRYTRLLHSFCYNCIAKYTENKWNCPFPACNISVTSMKGNSDSYIKRNPQINDVVIALQRIEENVRVAPDRWWETGDNNNAAAGNMNNNDGNNHSEEEEEEIVDFAAMQQNDNDSSDDESSTTKAYEPRDEKNQHNKMHEMSIEQSLFPSDQSADANKADSSLPRFSEVSSIAWQHSQMTEESKKSPESSKTFDDDGPQTATASQLDRVLMLDSDQQDSTKDAVSSGVEIKRSEKELDKKQTPKQLEKKNALDQSEKKQTPKQLEKKNALDQSEKKQMPKQSEKKRKHSKTPTKEDIDERKPAPKSRRTQRVSFQRRPKVMLLKPSLALKNTESRSMRKCIKDDMISMLKMQRDDIMEDDNLDTGFDFDTEDGRGQFLSLLSSSKKDHSTAVPSSCFALSTDKEYAFDEGVVVPRSFQFYLAVACGLPIVDISFLESHSKKKRLGIMNHQHYPFPSIDKKKMAEEEKATHVIGASNHNWYAPQKATSATIERHSLWTSGEGIHSSSDTLLPGTDLLQNYSVILLGDFDQPSVSKRVAKKKAKSSETTSDGSCTKGNITVLLQLCGANVYDVTSMAAPKHIKKGLSKSQLTDVASLSPLGHLEGSPTLKDVLQSYFESIDDTDEKVVAMVKDKSDTKLGTDFLAQFKSFASDSNDDGVIDVVSCDWLFDCIGDFQVHKSG</sequence>
<feature type="region of interest" description="Disordered" evidence="1">
    <location>
        <begin position="182"/>
        <end position="321"/>
    </location>
</feature>